<evidence type="ECO:0000256" key="2">
    <source>
        <dbReference type="ARBA" id="ARBA00022448"/>
    </source>
</evidence>
<evidence type="ECO:0000256" key="4">
    <source>
        <dbReference type="ARBA" id="ARBA00022958"/>
    </source>
</evidence>
<dbReference type="InterPro" id="IPR036721">
    <property type="entry name" value="RCK_C_sf"/>
</dbReference>
<keyword evidence="11" id="KW-1185">Reference proteome</keyword>
<gene>
    <name evidence="10" type="primary">trkB</name>
    <name evidence="10" type="ORF">MOPEL_130_00380</name>
</gene>
<evidence type="ECO:0000256" key="7">
    <source>
        <dbReference type="SAM" id="MobiDB-lite"/>
    </source>
</evidence>
<evidence type="ECO:0000256" key="5">
    <source>
        <dbReference type="ARBA" id="ARBA00023027"/>
    </source>
</evidence>
<keyword evidence="5" id="KW-0520">NAD</keyword>
<dbReference type="eggNOG" id="COG0569">
    <property type="taxonomic scope" value="Bacteria"/>
</dbReference>
<accession>H5UUM3</accession>
<dbReference type="InterPro" id="IPR003148">
    <property type="entry name" value="RCK_N"/>
</dbReference>
<dbReference type="InterPro" id="IPR036291">
    <property type="entry name" value="NAD(P)-bd_dom_sf"/>
</dbReference>
<dbReference type="EMBL" id="BAFE01000089">
    <property type="protein sequence ID" value="GAB49431.1"/>
    <property type="molecule type" value="Genomic_DNA"/>
</dbReference>
<name>H5UUM3_9MICO</name>
<dbReference type="STRING" id="1089455.MOPEL_130_00380"/>
<dbReference type="PANTHER" id="PTHR43833">
    <property type="entry name" value="POTASSIUM CHANNEL PROTEIN 2-RELATED-RELATED"/>
    <property type="match status" value="1"/>
</dbReference>
<feature type="domain" description="RCK N-terminal" evidence="8">
    <location>
        <begin position="1"/>
        <end position="117"/>
    </location>
</feature>
<feature type="region of interest" description="Disordered" evidence="7">
    <location>
        <begin position="262"/>
        <end position="325"/>
    </location>
</feature>
<feature type="compositionally biased region" description="Basic and acidic residues" evidence="7">
    <location>
        <begin position="306"/>
        <end position="325"/>
    </location>
</feature>
<evidence type="ECO:0000259" key="9">
    <source>
        <dbReference type="PROSITE" id="PS51202"/>
    </source>
</evidence>
<evidence type="ECO:0000313" key="10">
    <source>
        <dbReference type="EMBL" id="GAB49431.1"/>
    </source>
</evidence>
<protein>
    <recommendedName>
        <fullName evidence="1">Trk system potassium uptake protein TrkA</fullName>
    </recommendedName>
</protein>
<comment type="caution">
    <text evidence="10">The sequence shown here is derived from an EMBL/GenBank/DDBJ whole genome shotgun (WGS) entry which is preliminary data.</text>
</comment>
<evidence type="ECO:0000313" key="11">
    <source>
        <dbReference type="Proteomes" id="UP000004367"/>
    </source>
</evidence>
<sequence>MRVVIAGAGSVGRSIARELIENGHEVLLIDNDAEDVQSSRVPDASWLLADACELTALDDAGLDNCDVVVAATGDDKANLVVSLLAKTEFGVPRTVARVNNPKNEWLFDSTWGVDVAVSTPRLMTALIEEAVSVGDLVRIFEFSRSQAILVELTLPEGSPWTGRLVADVPWPADTVLTCLVREQRAIAPSGDDVLEVGDELILVTAVDKERELARLLNPASVRLDDEDDTSGGAHGVGGHPGWTPVGELAPDARLLLTTEGVVEMGPDSPHPGDADTSTTAAVDDESRASTAPTEDTPPPASVWAPGRDRPSGRSRRGDDQVGRIS</sequence>
<evidence type="ECO:0000259" key="8">
    <source>
        <dbReference type="PROSITE" id="PS51201"/>
    </source>
</evidence>
<dbReference type="SUPFAM" id="SSF116726">
    <property type="entry name" value="TrkA C-terminal domain-like"/>
    <property type="match status" value="1"/>
</dbReference>
<dbReference type="Pfam" id="PF02254">
    <property type="entry name" value="TrkA_N"/>
    <property type="match status" value="1"/>
</dbReference>
<feature type="domain" description="RCK C-terminal" evidence="9">
    <location>
        <begin position="137"/>
        <end position="218"/>
    </location>
</feature>
<dbReference type="PANTHER" id="PTHR43833:SF5">
    <property type="entry name" value="TRK SYSTEM POTASSIUM UPTAKE PROTEIN TRKA"/>
    <property type="match status" value="1"/>
</dbReference>
<proteinExistence type="predicted"/>
<feature type="region of interest" description="Disordered" evidence="7">
    <location>
        <begin position="222"/>
        <end position="247"/>
    </location>
</feature>
<dbReference type="Proteomes" id="UP000004367">
    <property type="component" value="Unassembled WGS sequence"/>
</dbReference>
<dbReference type="Gene3D" id="3.40.50.720">
    <property type="entry name" value="NAD(P)-binding Rossmann-like Domain"/>
    <property type="match status" value="1"/>
</dbReference>
<dbReference type="InterPro" id="IPR006037">
    <property type="entry name" value="RCK_C"/>
</dbReference>
<dbReference type="Gene3D" id="3.30.70.1450">
    <property type="entry name" value="Regulator of K+ conductance, C-terminal domain"/>
    <property type="match status" value="1"/>
</dbReference>
<organism evidence="10 11">
    <name type="scientific">Mobilicoccus pelagius NBRC 104925</name>
    <dbReference type="NCBI Taxonomy" id="1089455"/>
    <lineage>
        <taxon>Bacteria</taxon>
        <taxon>Bacillati</taxon>
        <taxon>Actinomycetota</taxon>
        <taxon>Actinomycetes</taxon>
        <taxon>Micrococcales</taxon>
        <taxon>Dermatophilaceae</taxon>
        <taxon>Mobilicoccus</taxon>
    </lineage>
</organism>
<dbReference type="GO" id="GO:0015079">
    <property type="term" value="F:potassium ion transmembrane transporter activity"/>
    <property type="evidence" value="ECO:0007669"/>
    <property type="project" value="InterPro"/>
</dbReference>
<dbReference type="PROSITE" id="PS51201">
    <property type="entry name" value="RCK_N"/>
    <property type="match status" value="1"/>
</dbReference>
<evidence type="ECO:0000256" key="3">
    <source>
        <dbReference type="ARBA" id="ARBA00022538"/>
    </source>
</evidence>
<dbReference type="PROSITE" id="PS51202">
    <property type="entry name" value="RCK_C"/>
    <property type="match status" value="1"/>
</dbReference>
<dbReference type="SUPFAM" id="SSF51735">
    <property type="entry name" value="NAD(P)-binding Rossmann-fold domains"/>
    <property type="match status" value="1"/>
</dbReference>
<evidence type="ECO:0000256" key="6">
    <source>
        <dbReference type="ARBA" id="ARBA00023065"/>
    </source>
</evidence>
<reference evidence="10 11" key="1">
    <citation type="submission" date="2012-02" db="EMBL/GenBank/DDBJ databases">
        <title>Whole genome shotgun sequence of Mobilicoccus pelagius NBRC 104925.</title>
        <authorList>
            <person name="Yoshida Y."/>
            <person name="Hosoyama A."/>
            <person name="Tsuchikane K."/>
            <person name="Katsumata H."/>
            <person name="Yamazaki S."/>
            <person name="Fujita N."/>
        </authorList>
    </citation>
    <scope>NUCLEOTIDE SEQUENCE [LARGE SCALE GENOMIC DNA]</scope>
    <source>
        <strain evidence="10 11">NBRC 104925</strain>
    </source>
</reference>
<keyword evidence="6" id="KW-0406">Ion transport</keyword>
<keyword evidence="4" id="KW-0630">Potassium</keyword>
<evidence type="ECO:0000256" key="1">
    <source>
        <dbReference type="ARBA" id="ARBA00017378"/>
    </source>
</evidence>
<dbReference type="InterPro" id="IPR050721">
    <property type="entry name" value="Trk_Ktr_HKT_K-transport"/>
</dbReference>
<dbReference type="GO" id="GO:0005886">
    <property type="term" value="C:plasma membrane"/>
    <property type="evidence" value="ECO:0007669"/>
    <property type="project" value="InterPro"/>
</dbReference>
<dbReference type="InterPro" id="IPR006036">
    <property type="entry name" value="K_uptake_TrkA"/>
</dbReference>
<keyword evidence="3" id="KW-0633">Potassium transport</keyword>
<dbReference type="Pfam" id="PF02080">
    <property type="entry name" value="TrkA_C"/>
    <property type="match status" value="1"/>
</dbReference>
<keyword evidence="2" id="KW-0813">Transport</keyword>
<dbReference type="AlphaFoldDB" id="H5UUM3"/>
<dbReference type="PRINTS" id="PR00335">
    <property type="entry name" value="KUPTAKETRKA"/>
</dbReference>